<protein>
    <recommendedName>
        <fullName evidence="4">DUF3108 domain-containing protein</fullName>
    </recommendedName>
</protein>
<dbReference type="AlphaFoldDB" id="A0A517XSV2"/>
<proteinExistence type="predicted"/>
<dbReference type="EMBL" id="CP036273">
    <property type="protein sequence ID" value="QDU20565.1"/>
    <property type="molecule type" value="Genomic_DNA"/>
</dbReference>
<name>A0A517XSV2_9BACT</name>
<evidence type="ECO:0000313" key="3">
    <source>
        <dbReference type="Proteomes" id="UP000319576"/>
    </source>
</evidence>
<keyword evidence="1" id="KW-0732">Signal</keyword>
<feature type="chain" id="PRO_5022181411" description="DUF3108 domain-containing protein" evidence="1">
    <location>
        <begin position="21"/>
        <end position="210"/>
    </location>
</feature>
<evidence type="ECO:0000256" key="1">
    <source>
        <dbReference type="SAM" id="SignalP"/>
    </source>
</evidence>
<organism evidence="2 3">
    <name type="scientific">Urbifossiella limnaea</name>
    <dbReference type="NCBI Taxonomy" id="2528023"/>
    <lineage>
        <taxon>Bacteria</taxon>
        <taxon>Pseudomonadati</taxon>
        <taxon>Planctomycetota</taxon>
        <taxon>Planctomycetia</taxon>
        <taxon>Gemmatales</taxon>
        <taxon>Gemmataceae</taxon>
        <taxon>Urbifossiella</taxon>
    </lineage>
</organism>
<feature type="signal peptide" evidence="1">
    <location>
        <begin position="1"/>
        <end position="20"/>
    </location>
</feature>
<accession>A0A517XSV2</accession>
<dbReference type="KEGG" id="uli:ETAA1_25200"/>
<evidence type="ECO:0000313" key="2">
    <source>
        <dbReference type="EMBL" id="QDU20565.1"/>
    </source>
</evidence>
<gene>
    <name evidence="2" type="ORF">ETAA1_25200</name>
</gene>
<reference evidence="2 3" key="1">
    <citation type="submission" date="2019-02" db="EMBL/GenBank/DDBJ databases">
        <title>Deep-cultivation of Planctomycetes and their phenomic and genomic characterization uncovers novel biology.</title>
        <authorList>
            <person name="Wiegand S."/>
            <person name="Jogler M."/>
            <person name="Boedeker C."/>
            <person name="Pinto D."/>
            <person name="Vollmers J."/>
            <person name="Rivas-Marin E."/>
            <person name="Kohn T."/>
            <person name="Peeters S.H."/>
            <person name="Heuer A."/>
            <person name="Rast P."/>
            <person name="Oberbeckmann S."/>
            <person name="Bunk B."/>
            <person name="Jeske O."/>
            <person name="Meyerdierks A."/>
            <person name="Storesund J.E."/>
            <person name="Kallscheuer N."/>
            <person name="Luecker S."/>
            <person name="Lage O.M."/>
            <person name="Pohl T."/>
            <person name="Merkel B.J."/>
            <person name="Hornburger P."/>
            <person name="Mueller R.-W."/>
            <person name="Bruemmer F."/>
            <person name="Labrenz M."/>
            <person name="Spormann A.M."/>
            <person name="Op den Camp H."/>
            <person name="Overmann J."/>
            <person name="Amann R."/>
            <person name="Jetten M.S.M."/>
            <person name="Mascher T."/>
            <person name="Medema M.H."/>
            <person name="Devos D.P."/>
            <person name="Kaster A.-K."/>
            <person name="Ovreas L."/>
            <person name="Rohde M."/>
            <person name="Galperin M.Y."/>
            <person name="Jogler C."/>
        </authorList>
    </citation>
    <scope>NUCLEOTIDE SEQUENCE [LARGE SCALE GENOMIC DNA]</scope>
    <source>
        <strain evidence="2 3">ETA_A1</strain>
    </source>
</reference>
<keyword evidence="3" id="KW-1185">Reference proteome</keyword>
<dbReference type="Proteomes" id="UP000319576">
    <property type="component" value="Chromosome"/>
</dbReference>
<dbReference type="Gene3D" id="2.40.360.20">
    <property type="match status" value="1"/>
</dbReference>
<sequence precursor="true">MRLLAALAVGLVLVTADAPAAPVAPPPREVAHYFPTTVGARWVYVLSREGERDIESELEVTAVRNRRDGARAVTTYHKYGAGYVPYQMLNVSARGVGVVAAIGGDFGEPFWLLRTPAEAGKKWDVVLDIVGVGVVRTAKATAHGPEWVEVPAGKYRAVRVEMDLTFRDERRVTTTWYAAGIGMVKEKVEEVNGTTVEVLKSFTPGKDATP</sequence>
<evidence type="ECO:0008006" key="4">
    <source>
        <dbReference type="Google" id="ProtNLM"/>
    </source>
</evidence>